<proteinExistence type="predicted"/>
<gene>
    <name evidence="1" type="ORF">FGIG_03929</name>
</gene>
<accession>A0A504YV27</accession>
<keyword evidence="2" id="KW-1185">Reference proteome</keyword>
<sequence length="249" mass="27963">MKLVTLRSICHSSIEWSKYHKNIVSCKLGDSAGEIANNTEIITVDTKSLTMTVEVSGEVDILKFEMNSINPPSNMSLGVKIKTVRAAIQIPKGSSICQIVSFHSAMRLIPNDLLQVTCSIYGMNHRLAKNYLGCEPDLQKRWNGTYHLYFFAVNISQMMSNECKQREIAELNEAFHDFLASVNLARFTFMHVTGVSIERKISQWSKYHGNIVSCKLEDSAGEVDNNTEIITVNTKSLTVTVEGTNWIYS</sequence>
<name>A0A504YV27_FASGI</name>
<dbReference type="AlphaFoldDB" id="A0A504YV27"/>
<reference evidence="1 2" key="1">
    <citation type="submission" date="2019-04" db="EMBL/GenBank/DDBJ databases">
        <title>Annotation for the trematode Fasciola gigantica.</title>
        <authorList>
            <person name="Choi Y.-J."/>
        </authorList>
    </citation>
    <scope>NUCLEOTIDE SEQUENCE [LARGE SCALE GENOMIC DNA]</scope>
    <source>
        <strain evidence="1">Uganda_cow_1</strain>
    </source>
</reference>
<dbReference type="Proteomes" id="UP000316759">
    <property type="component" value="Unassembled WGS sequence"/>
</dbReference>
<evidence type="ECO:0000313" key="1">
    <source>
        <dbReference type="EMBL" id="TPP64166.1"/>
    </source>
</evidence>
<evidence type="ECO:0000313" key="2">
    <source>
        <dbReference type="Proteomes" id="UP000316759"/>
    </source>
</evidence>
<protein>
    <submittedName>
        <fullName evidence="1">Uncharacterized protein</fullName>
    </submittedName>
</protein>
<comment type="caution">
    <text evidence="1">The sequence shown here is derived from an EMBL/GenBank/DDBJ whole genome shotgun (WGS) entry which is preliminary data.</text>
</comment>
<dbReference type="EMBL" id="SUNJ01004794">
    <property type="protein sequence ID" value="TPP64166.1"/>
    <property type="molecule type" value="Genomic_DNA"/>
</dbReference>
<organism evidence="1 2">
    <name type="scientific">Fasciola gigantica</name>
    <name type="common">Giant liver fluke</name>
    <dbReference type="NCBI Taxonomy" id="46835"/>
    <lineage>
        <taxon>Eukaryota</taxon>
        <taxon>Metazoa</taxon>
        <taxon>Spiralia</taxon>
        <taxon>Lophotrochozoa</taxon>
        <taxon>Platyhelminthes</taxon>
        <taxon>Trematoda</taxon>
        <taxon>Digenea</taxon>
        <taxon>Plagiorchiida</taxon>
        <taxon>Echinostomata</taxon>
        <taxon>Echinostomatoidea</taxon>
        <taxon>Fasciolidae</taxon>
        <taxon>Fasciola</taxon>
    </lineage>
</organism>